<gene>
    <name evidence="1" type="ORF">HNP65_001840</name>
</gene>
<dbReference type="EMBL" id="JACHEX010000006">
    <property type="protein sequence ID" value="MBB6063370.1"/>
    <property type="molecule type" value="Genomic_DNA"/>
</dbReference>
<keyword evidence="2" id="KW-1185">Reference proteome</keyword>
<name>A0A841GUR0_9BACT</name>
<proteinExistence type="predicted"/>
<dbReference type="AlphaFoldDB" id="A0A841GUR0"/>
<organism evidence="1 2">
    <name type="scientific">Thermosipho japonicus</name>
    <dbReference type="NCBI Taxonomy" id="90323"/>
    <lineage>
        <taxon>Bacteria</taxon>
        <taxon>Thermotogati</taxon>
        <taxon>Thermotogota</taxon>
        <taxon>Thermotogae</taxon>
        <taxon>Thermotogales</taxon>
        <taxon>Fervidobacteriaceae</taxon>
        <taxon>Thermosipho</taxon>
    </lineage>
</organism>
<dbReference type="Proteomes" id="UP000555828">
    <property type="component" value="Unassembled WGS sequence"/>
</dbReference>
<evidence type="ECO:0000313" key="2">
    <source>
        <dbReference type="Proteomes" id="UP000555828"/>
    </source>
</evidence>
<sequence>MKVIESLNDIFKYGAFSLPAANYLSCEGNIPKDYREILCILKLAWKGNFKEALEKIDKTLKNYKSETVKYILLANKLVFLKYIGQLNLDLYRYLKRKLPKMSKSIRDTVIVTLISFEADKVNSLRKVRVWKNDYRKSTLSLLYLSLARREASSEKFSKAVHNYIQAYKQAKEIPHPTCIVSSLNDLAWDIKEKHPRLAYKISQGAVFWLGYYRESPGNLFGVIDTLFVTEKIINAFSIYKTSKIIKSLEVPKRYEKLLKEAEKYIPKFDVSIYVNTKSLRKSIREIIEPYRKEKVSTGRISEIITTKEKRIRGNTLRKILDGKRVESLKLPYPLYNEYIKILIKKQFEEALKKLKQIPLSERERFFICTYTAQVERAKFYLSRKDKFKETYKLLGDIEKFGKHMARRYETMKFVVEMIKAHPYVEGRKAVVKKAIDKIEIKKLRKIIQRYIELDEPDRKLIDSFLRNYGRYDGIEFGISLMAPEVVREFAKKYQLKIQPTILAFWCVDDKRTRGRLERVLRKISV</sequence>
<evidence type="ECO:0000313" key="1">
    <source>
        <dbReference type="EMBL" id="MBB6063370.1"/>
    </source>
</evidence>
<accession>A0A841GUR0</accession>
<dbReference type="RefSeq" id="WP_184619950.1">
    <property type="nucleotide sequence ID" value="NZ_JACHEX010000006.1"/>
</dbReference>
<reference evidence="1 2" key="1">
    <citation type="submission" date="2020-08" db="EMBL/GenBank/DDBJ databases">
        <title>Genomic Encyclopedia of Type Strains, Phase IV (KMG-IV): sequencing the most valuable type-strain genomes for metagenomic binning, comparative biology and taxonomic classification.</title>
        <authorList>
            <person name="Goeker M."/>
        </authorList>
    </citation>
    <scope>NUCLEOTIDE SEQUENCE [LARGE SCALE GENOMIC DNA]</scope>
    <source>
        <strain evidence="1 2">DSM 13481</strain>
    </source>
</reference>
<protein>
    <submittedName>
        <fullName evidence="1">Tetratricopeptide (TPR) repeat protein</fullName>
    </submittedName>
</protein>
<comment type="caution">
    <text evidence="1">The sequence shown here is derived from an EMBL/GenBank/DDBJ whole genome shotgun (WGS) entry which is preliminary data.</text>
</comment>